<reference evidence="2" key="1">
    <citation type="submission" date="2022-08" db="EMBL/GenBank/DDBJ databases">
        <authorList>
            <person name="Deng Y."/>
            <person name="Han X.-F."/>
            <person name="Zhang Y.-Q."/>
        </authorList>
    </citation>
    <scope>NUCLEOTIDE SEQUENCE</scope>
    <source>
        <strain evidence="2">CPCC 203386</strain>
    </source>
</reference>
<comment type="caution">
    <text evidence="2">The sequence shown here is derived from an EMBL/GenBank/DDBJ whole genome shotgun (WGS) entry which is preliminary data.</text>
</comment>
<feature type="region of interest" description="Disordered" evidence="1">
    <location>
        <begin position="172"/>
        <end position="222"/>
    </location>
</feature>
<proteinExistence type="predicted"/>
<sequence length="222" mass="24047">MDAAKAGYVYRDTANAATCDWTVSRLIAGGAYPELAIDTATWDELVPGRPLDAVLLGRVRTTVVGDQVVAVRPWLGDATSVYAAENSVRCPIGDIVERASILGLPLPESAHELPESTDFIRGVMRYAHRPEAPGHYRLPALKVLVTALEYGLTPAQARAELRARAIAHDETLDALVEQPPPRRRRGSPASRATGCSPGEPTTTCRSPPSRPSRHLPRCRPCR</sequence>
<evidence type="ECO:0008006" key="4">
    <source>
        <dbReference type="Google" id="ProtNLM"/>
    </source>
</evidence>
<name>A0ABT2H1Q3_9MICO</name>
<accession>A0ABT2H1Q3</accession>
<keyword evidence="3" id="KW-1185">Reference proteome</keyword>
<evidence type="ECO:0000313" key="2">
    <source>
        <dbReference type="EMBL" id="MCS5733842.1"/>
    </source>
</evidence>
<dbReference type="Proteomes" id="UP001165586">
    <property type="component" value="Unassembled WGS sequence"/>
</dbReference>
<dbReference type="RefSeq" id="WP_259538697.1">
    <property type="nucleotide sequence ID" value="NZ_JANLCJ010000003.1"/>
</dbReference>
<feature type="compositionally biased region" description="Basic residues" evidence="1">
    <location>
        <begin position="211"/>
        <end position="222"/>
    </location>
</feature>
<organism evidence="2 3">
    <name type="scientific">Herbiconiux daphne</name>
    <dbReference type="NCBI Taxonomy" id="2970914"/>
    <lineage>
        <taxon>Bacteria</taxon>
        <taxon>Bacillati</taxon>
        <taxon>Actinomycetota</taxon>
        <taxon>Actinomycetes</taxon>
        <taxon>Micrococcales</taxon>
        <taxon>Microbacteriaceae</taxon>
        <taxon>Herbiconiux</taxon>
    </lineage>
</organism>
<gene>
    <name evidence="2" type="ORF">N1032_08830</name>
</gene>
<protein>
    <recommendedName>
        <fullName evidence="4">AbiEi antitoxin C-terminal domain-containing protein</fullName>
    </recommendedName>
</protein>
<evidence type="ECO:0000256" key="1">
    <source>
        <dbReference type="SAM" id="MobiDB-lite"/>
    </source>
</evidence>
<evidence type="ECO:0000313" key="3">
    <source>
        <dbReference type="Proteomes" id="UP001165586"/>
    </source>
</evidence>
<dbReference type="EMBL" id="JANLCJ010000003">
    <property type="protein sequence ID" value="MCS5733842.1"/>
    <property type="molecule type" value="Genomic_DNA"/>
</dbReference>